<dbReference type="Gene3D" id="1.20.1600.10">
    <property type="entry name" value="Outer membrane efflux proteins (OEP)"/>
    <property type="match status" value="1"/>
</dbReference>
<dbReference type="Proteomes" id="UP000520814">
    <property type="component" value="Unassembled WGS sequence"/>
</dbReference>
<comment type="similarity">
    <text evidence="1">Belongs to the outer membrane factor (OMF) (TC 1.B.17) family.</text>
</comment>
<dbReference type="SUPFAM" id="SSF56954">
    <property type="entry name" value="Outer membrane efflux proteins (OEP)"/>
    <property type="match status" value="1"/>
</dbReference>
<dbReference type="PANTHER" id="PTHR30203">
    <property type="entry name" value="OUTER MEMBRANE CATION EFFLUX PROTEIN"/>
    <property type="match status" value="1"/>
</dbReference>
<evidence type="ECO:0000313" key="3">
    <source>
        <dbReference type="Proteomes" id="UP000520814"/>
    </source>
</evidence>
<dbReference type="PANTHER" id="PTHR30203:SF24">
    <property type="entry name" value="BLR4935 PROTEIN"/>
    <property type="match status" value="1"/>
</dbReference>
<gene>
    <name evidence="2" type="ORF">HNQ39_005764</name>
</gene>
<evidence type="ECO:0000313" key="2">
    <source>
        <dbReference type="EMBL" id="MBB6053917.1"/>
    </source>
</evidence>
<dbReference type="GO" id="GO:0015562">
    <property type="term" value="F:efflux transmembrane transporter activity"/>
    <property type="evidence" value="ECO:0007669"/>
    <property type="project" value="InterPro"/>
</dbReference>
<keyword evidence="3" id="KW-1185">Reference proteome</keyword>
<evidence type="ECO:0000256" key="1">
    <source>
        <dbReference type="ARBA" id="ARBA00007613"/>
    </source>
</evidence>
<dbReference type="Pfam" id="PF02321">
    <property type="entry name" value="OEP"/>
    <property type="match status" value="2"/>
</dbReference>
<dbReference type="AlphaFoldDB" id="A0A7W9SW25"/>
<sequence>MFVLTLTHEAPAPILSLEAAVQEALLNHRRLAAARKETQAARLSLRAARALSNPEISFAPALDQFNGTTEELLITQPLEINGTRTARTRGALAQVQAAEASLTTELRETIASVKNAYIELWRERELQAVAKSLVETAQEVQRLAQRQVDLGSRPGVDIAQTGLEVTRAQQQEILSLSKVRQAEAALNVALGRAPSSPIPTVEVVLIKMELPSVEVALSGALVARSEVAVESAQREILVQDAALARAEGKPDIAPQFRSQYVTFQTPKRSDYGFSIAMRLPLIDWGARKNKIQQAEVATLAQEDRIEQAKQAIRQEVVQALARLQGANGILASFAEALPQAQKLLRASQLGFAEGKTSVLAVLEAQRTYRATLTQYTEAQAELALAQVELTRAMGGQK</sequence>
<dbReference type="InterPro" id="IPR010131">
    <property type="entry name" value="MdtP/NodT-like"/>
</dbReference>
<dbReference type="EMBL" id="JACHGW010000010">
    <property type="protein sequence ID" value="MBB6053917.1"/>
    <property type="molecule type" value="Genomic_DNA"/>
</dbReference>
<dbReference type="InterPro" id="IPR003423">
    <property type="entry name" value="OMP_efflux"/>
</dbReference>
<proteinExistence type="inferred from homology"/>
<comment type="caution">
    <text evidence="2">The sequence shown here is derived from an EMBL/GenBank/DDBJ whole genome shotgun (WGS) entry which is preliminary data.</text>
</comment>
<name>A0A7W9SW25_ARMRO</name>
<dbReference type="RefSeq" id="WP_184204007.1">
    <property type="nucleotide sequence ID" value="NZ_JACHGW010000010.1"/>
</dbReference>
<protein>
    <submittedName>
        <fullName evidence="2">Outer membrane protein TolC</fullName>
    </submittedName>
</protein>
<reference evidence="2 3" key="1">
    <citation type="submission" date="2020-08" db="EMBL/GenBank/DDBJ databases">
        <title>Genomic Encyclopedia of Type Strains, Phase IV (KMG-IV): sequencing the most valuable type-strain genomes for metagenomic binning, comparative biology and taxonomic classification.</title>
        <authorList>
            <person name="Goeker M."/>
        </authorList>
    </citation>
    <scope>NUCLEOTIDE SEQUENCE [LARGE SCALE GENOMIC DNA]</scope>
    <source>
        <strain evidence="2 3">DSM 23562</strain>
    </source>
</reference>
<accession>A0A7W9SW25</accession>
<organism evidence="2 3">
    <name type="scientific">Armatimonas rosea</name>
    <dbReference type="NCBI Taxonomy" id="685828"/>
    <lineage>
        <taxon>Bacteria</taxon>
        <taxon>Bacillati</taxon>
        <taxon>Armatimonadota</taxon>
        <taxon>Armatimonadia</taxon>
        <taxon>Armatimonadales</taxon>
        <taxon>Armatimonadaceae</taxon>
        <taxon>Armatimonas</taxon>
    </lineage>
</organism>